<keyword evidence="1" id="KW-1133">Transmembrane helix</keyword>
<dbReference type="RefSeq" id="WP_165267696.1">
    <property type="nucleotide sequence ID" value="NZ_JAALLS010000008.1"/>
</dbReference>
<evidence type="ECO:0000313" key="2">
    <source>
        <dbReference type="EMBL" id="NGP88203.1"/>
    </source>
</evidence>
<protein>
    <submittedName>
        <fullName evidence="2">Succinate dehydrogenase cytochrome b subunit</fullName>
    </submittedName>
</protein>
<sequence>MPSFLDALKSQVGRKILTGITGVGLILFIIFHLIGNLTLFGDPQAFNEYTYALENLGFILYVLEAGLAVAFLLHAYIGISIWWNRRKARPQGYKKYQSKGGSSHQTWAAKSMIFTGIVLLVFLVIHIDTFKFGATETIMLNGHEARDLKSLVIATFQQPIYAFGYTVVMILLGLHLGHGFWSAFTSLTMKHNEYSALIYTVGIIFAILMAVGFLFIPLYIYFAGPDAALISY</sequence>
<feature type="transmembrane region" description="Helical" evidence="1">
    <location>
        <begin position="16"/>
        <end position="38"/>
    </location>
</feature>
<dbReference type="InterPro" id="IPR034804">
    <property type="entry name" value="SQR/QFR_C/D"/>
</dbReference>
<dbReference type="NCBIfam" id="TIGR02046">
    <property type="entry name" value="sdhC_b558_fam"/>
    <property type="match status" value="1"/>
</dbReference>
<feature type="transmembrane region" description="Helical" evidence="1">
    <location>
        <begin position="160"/>
        <end position="184"/>
    </location>
</feature>
<evidence type="ECO:0000256" key="1">
    <source>
        <dbReference type="SAM" id="Phobius"/>
    </source>
</evidence>
<keyword evidence="1" id="KW-0812">Transmembrane</keyword>
<gene>
    <name evidence="2" type="ORF">G3569_07540</name>
</gene>
<keyword evidence="3" id="KW-1185">Reference proteome</keyword>
<comment type="caution">
    <text evidence="2">The sequence shown here is derived from an EMBL/GenBank/DDBJ whole genome shotgun (WGS) entry which is preliminary data.</text>
</comment>
<evidence type="ECO:0000313" key="3">
    <source>
        <dbReference type="Proteomes" id="UP000479132"/>
    </source>
</evidence>
<dbReference type="SUPFAM" id="SSF81343">
    <property type="entry name" value="Fumarate reductase respiratory complex transmembrane subunits"/>
    <property type="match status" value="1"/>
</dbReference>
<name>A0A6M1T6D3_9BACT</name>
<dbReference type="GO" id="GO:0016020">
    <property type="term" value="C:membrane"/>
    <property type="evidence" value="ECO:0007669"/>
    <property type="project" value="InterPro"/>
</dbReference>
<proteinExistence type="predicted"/>
<dbReference type="CDD" id="cd03498">
    <property type="entry name" value="SQR_TypeB_2_TM"/>
    <property type="match status" value="1"/>
</dbReference>
<feature type="transmembrane region" description="Helical" evidence="1">
    <location>
        <begin position="104"/>
        <end position="127"/>
    </location>
</feature>
<dbReference type="AlphaFoldDB" id="A0A6M1T6D3"/>
<feature type="transmembrane region" description="Helical" evidence="1">
    <location>
        <begin position="58"/>
        <end position="83"/>
    </location>
</feature>
<dbReference type="Gene3D" id="1.20.1300.10">
    <property type="entry name" value="Fumarate reductase/succinate dehydrogenase, transmembrane subunit"/>
    <property type="match status" value="1"/>
</dbReference>
<accession>A0A6M1T6D3</accession>
<dbReference type="Proteomes" id="UP000479132">
    <property type="component" value="Unassembled WGS sequence"/>
</dbReference>
<reference evidence="2 3" key="1">
    <citation type="submission" date="2020-02" db="EMBL/GenBank/DDBJ databases">
        <title>Aliifodinibius halophilus 2W32, complete genome.</title>
        <authorList>
            <person name="Li Y."/>
            <person name="Wu S."/>
        </authorList>
    </citation>
    <scope>NUCLEOTIDE SEQUENCE [LARGE SCALE GENOMIC DNA]</scope>
    <source>
        <strain evidence="2 3">2W32</strain>
    </source>
</reference>
<organism evidence="2 3">
    <name type="scientific">Fodinibius halophilus</name>
    <dbReference type="NCBI Taxonomy" id="1736908"/>
    <lineage>
        <taxon>Bacteria</taxon>
        <taxon>Pseudomonadati</taxon>
        <taxon>Balneolota</taxon>
        <taxon>Balneolia</taxon>
        <taxon>Balneolales</taxon>
        <taxon>Balneolaceae</taxon>
        <taxon>Fodinibius</taxon>
    </lineage>
</organism>
<feature type="transmembrane region" description="Helical" evidence="1">
    <location>
        <begin position="196"/>
        <end position="222"/>
    </location>
</feature>
<dbReference type="InterPro" id="IPR011138">
    <property type="entry name" value="Cytochrome_b-558"/>
</dbReference>
<keyword evidence="1" id="KW-0472">Membrane</keyword>
<dbReference type="EMBL" id="JAALLS010000008">
    <property type="protein sequence ID" value="NGP88203.1"/>
    <property type="molecule type" value="Genomic_DNA"/>
</dbReference>